<name>A0A0V0HN94_SOLCH</name>
<dbReference type="EMBL" id="GEDG01017727">
    <property type="protein sequence ID" value="JAP21408.1"/>
    <property type="molecule type" value="Transcribed_RNA"/>
</dbReference>
<accession>A0A0V0HN94</accession>
<sequence length="63" mass="7448">MGSHLQFVANNFMFRVKSTGSEPSNLKLHSPLLIQSIRRGHYSNVLMHKKCNKIWCYSRRSRR</sequence>
<reference evidence="1" key="1">
    <citation type="submission" date="2015-12" db="EMBL/GenBank/DDBJ databases">
        <title>Gene expression during late stages of embryo sac development: a critical building block for successful pollen-pistil interactions.</title>
        <authorList>
            <person name="Liu Y."/>
            <person name="Joly V."/>
            <person name="Sabar M."/>
            <person name="Matton D.P."/>
        </authorList>
    </citation>
    <scope>NUCLEOTIDE SEQUENCE</scope>
</reference>
<protein>
    <submittedName>
        <fullName evidence="1">Putative ovule protein</fullName>
    </submittedName>
</protein>
<proteinExistence type="predicted"/>
<evidence type="ECO:0000313" key="1">
    <source>
        <dbReference type="EMBL" id="JAP21408.1"/>
    </source>
</evidence>
<organism evidence="1">
    <name type="scientific">Solanum chacoense</name>
    <name type="common">Chaco potato</name>
    <dbReference type="NCBI Taxonomy" id="4108"/>
    <lineage>
        <taxon>Eukaryota</taxon>
        <taxon>Viridiplantae</taxon>
        <taxon>Streptophyta</taxon>
        <taxon>Embryophyta</taxon>
        <taxon>Tracheophyta</taxon>
        <taxon>Spermatophyta</taxon>
        <taxon>Magnoliopsida</taxon>
        <taxon>eudicotyledons</taxon>
        <taxon>Gunneridae</taxon>
        <taxon>Pentapetalae</taxon>
        <taxon>asterids</taxon>
        <taxon>lamiids</taxon>
        <taxon>Solanales</taxon>
        <taxon>Solanaceae</taxon>
        <taxon>Solanoideae</taxon>
        <taxon>Solaneae</taxon>
        <taxon>Solanum</taxon>
    </lineage>
</organism>
<dbReference type="AlphaFoldDB" id="A0A0V0HN94"/>
<dbReference type="EMBL" id="GEDG01012413">
    <property type="protein sequence ID" value="JAP26259.1"/>
    <property type="molecule type" value="Transcribed_RNA"/>
</dbReference>